<keyword evidence="2" id="KW-0238">DNA-binding</keyword>
<evidence type="ECO:0000259" key="3">
    <source>
        <dbReference type="PROSITE" id="PS51253"/>
    </source>
</evidence>
<evidence type="ECO:0000256" key="2">
    <source>
        <dbReference type="ARBA" id="ARBA00023125"/>
    </source>
</evidence>
<dbReference type="GO" id="GO:0003677">
    <property type="term" value="F:DNA binding"/>
    <property type="evidence" value="ECO:0007669"/>
    <property type="project" value="UniProtKB-KW"/>
</dbReference>
<dbReference type="EMBL" id="CANHGI010000001">
    <property type="protein sequence ID" value="CAI5440230.1"/>
    <property type="molecule type" value="Genomic_DNA"/>
</dbReference>
<dbReference type="PROSITE" id="PS51253">
    <property type="entry name" value="HTH_CENPB"/>
    <property type="match status" value="1"/>
</dbReference>
<dbReference type="Pfam" id="PF03221">
    <property type="entry name" value="HTH_Tnp_Tc5"/>
    <property type="match status" value="1"/>
</dbReference>
<keyword evidence="5" id="KW-1185">Reference proteome</keyword>
<organism evidence="4 5">
    <name type="scientific">Caenorhabditis angaria</name>
    <dbReference type="NCBI Taxonomy" id="860376"/>
    <lineage>
        <taxon>Eukaryota</taxon>
        <taxon>Metazoa</taxon>
        <taxon>Ecdysozoa</taxon>
        <taxon>Nematoda</taxon>
        <taxon>Chromadorea</taxon>
        <taxon>Rhabditida</taxon>
        <taxon>Rhabditina</taxon>
        <taxon>Rhabditomorpha</taxon>
        <taxon>Rhabditoidea</taxon>
        <taxon>Rhabditidae</taxon>
        <taxon>Peloderinae</taxon>
        <taxon>Caenorhabditis</taxon>
    </lineage>
</organism>
<proteinExistence type="predicted"/>
<dbReference type="Gene3D" id="1.10.10.60">
    <property type="entry name" value="Homeodomain-like"/>
    <property type="match status" value="1"/>
</dbReference>
<dbReference type="OrthoDB" id="5794751at2759"/>
<evidence type="ECO:0000256" key="1">
    <source>
        <dbReference type="ARBA" id="ARBA00004123"/>
    </source>
</evidence>
<evidence type="ECO:0000313" key="5">
    <source>
        <dbReference type="Proteomes" id="UP001152747"/>
    </source>
</evidence>
<accession>A0A9P1MXB3</accession>
<dbReference type="GO" id="GO:0005634">
    <property type="term" value="C:nucleus"/>
    <property type="evidence" value="ECO:0007669"/>
    <property type="project" value="UniProtKB-SubCell"/>
</dbReference>
<comment type="caution">
    <text evidence="4">The sequence shown here is derived from an EMBL/GenBank/DDBJ whole genome shotgun (WGS) entry which is preliminary data.</text>
</comment>
<dbReference type="SMART" id="SM00674">
    <property type="entry name" value="CENPB"/>
    <property type="match status" value="1"/>
</dbReference>
<feature type="domain" description="HTH CENPB-type" evidence="3">
    <location>
        <begin position="101"/>
        <end position="176"/>
    </location>
</feature>
<dbReference type="InterPro" id="IPR006600">
    <property type="entry name" value="HTH_CenpB_DNA-bd_dom"/>
</dbReference>
<evidence type="ECO:0000313" key="4">
    <source>
        <dbReference type="EMBL" id="CAI5440230.1"/>
    </source>
</evidence>
<dbReference type="InterPro" id="IPR009057">
    <property type="entry name" value="Homeodomain-like_sf"/>
</dbReference>
<protein>
    <recommendedName>
        <fullName evidence="3">HTH CENPB-type domain-containing protein</fullName>
    </recommendedName>
</protein>
<comment type="subcellular location">
    <subcellularLocation>
        <location evidence="1">Nucleus</location>
    </subcellularLocation>
</comment>
<gene>
    <name evidence="4" type="ORF">CAMP_LOCUS2867</name>
</gene>
<reference evidence="4" key="1">
    <citation type="submission" date="2022-11" db="EMBL/GenBank/DDBJ databases">
        <authorList>
            <person name="Kikuchi T."/>
        </authorList>
    </citation>
    <scope>NUCLEOTIDE SEQUENCE</scope>
    <source>
        <strain evidence="4">PS1010</strain>
    </source>
</reference>
<dbReference type="AlphaFoldDB" id="A0A9P1MXB3"/>
<name>A0A9P1MXB3_9PELO</name>
<dbReference type="Proteomes" id="UP001152747">
    <property type="component" value="Unassembled WGS sequence"/>
</dbReference>
<dbReference type="SUPFAM" id="SSF46689">
    <property type="entry name" value="Homeodomain-like"/>
    <property type="match status" value="1"/>
</dbReference>
<sequence length="221" mass="26521">MSSFCNRNRKIEEAELEKRLLEEYRKEVANCDEHGLSTQHIGDEWMRRKIREICGYHVSDRWIKQFRKRNHIRYFSGRRHFVAEPPRPREQPVAIRERRAAPTQPRRGEYSEIDSRVAEEIRRRHVAGERLTNPWILDFARKLAGEIYPEDVGVAEFFDMNWLYRFKRRYCVDLKPQNTVLPPPPAPPSNLPKPIPLYFDYYLYTQMMLNNILQTPCQNST</sequence>